<evidence type="ECO:0000313" key="1">
    <source>
        <dbReference type="EMBL" id="QHU11310.1"/>
    </source>
</evidence>
<sequence>MIYLLITTSLVERNFEERKRRYLNGITTALRRFKEVANCKIIILENNGSRSTFLDDFGMDVFYTNNNQIPTNIGNKELIDLRQCIKHYKIQDEDFIIKLSGRYIIQEQSEFMDALQLYRDTKDTILMYGYFYGPQYKRVRDCVTGLIGMKCKHIKRIQPVEFNGCIEWHWADVALSIPAEQEHKVRTLGIAVCPGLDAYTVI</sequence>
<proteinExistence type="predicted"/>
<dbReference type="AlphaFoldDB" id="A0A6C0K3D6"/>
<dbReference type="EMBL" id="MN740781">
    <property type="protein sequence ID" value="QHU11310.1"/>
    <property type="molecule type" value="Genomic_DNA"/>
</dbReference>
<reference evidence="1" key="1">
    <citation type="journal article" date="2020" name="Nature">
        <title>Giant virus diversity and host interactions through global metagenomics.</title>
        <authorList>
            <person name="Schulz F."/>
            <person name="Roux S."/>
            <person name="Paez-Espino D."/>
            <person name="Jungbluth S."/>
            <person name="Walsh D.A."/>
            <person name="Denef V.J."/>
            <person name="McMahon K.D."/>
            <person name="Konstantinidis K.T."/>
            <person name="Eloe-Fadrosh E.A."/>
            <person name="Kyrpides N.C."/>
            <person name="Woyke T."/>
        </authorList>
    </citation>
    <scope>NUCLEOTIDE SEQUENCE</scope>
    <source>
        <strain evidence="1">GVMAG-S-1101165-84</strain>
    </source>
</reference>
<organism evidence="1">
    <name type="scientific">viral metagenome</name>
    <dbReference type="NCBI Taxonomy" id="1070528"/>
    <lineage>
        <taxon>unclassified sequences</taxon>
        <taxon>metagenomes</taxon>
        <taxon>organismal metagenomes</taxon>
    </lineage>
</organism>
<name>A0A6C0K3D6_9ZZZZ</name>
<protein>
    <recommendedName>
        <fullName evidence="2">Glycosyltransferase</fullName>
    </recommendedName>
</protein>
<evidence type="ECO:0008006" key="2">
    <source>
        <dbReference type="Google" id="ProtNLM"/>
    </source>
</evidence>
<accession>A0A6C0K3D6</accession>